<dbReference type="Gene3D" id="3.40.50.1010">
    <property type="entry name" value="5'-nuclease"/>
    <property type="match status" value="1"/>
</dbReference>
<keyword evidence="2" id="KW-1277">Toxin-antitoxin system</keyword>
<accession>A0A1F7G8K6</accession>
<organism evidence="9 10">
    <name type="scientific">Candidatus Roizmanbacteria bacterium RIFCSPHIGHO2_01_FULL_39_12c</name>
    <dbReference type="NCBI Taxonomy" id="1802031"/>
    <lineage>
        <taxon>Bacteria</taxon>
        <taxon>Candidatus Roizmaniibacteriota</taxon>
    </lineage>
</organism>
<evidence type="ECO:0000256" key="6">
    <source>
        <dbReference type="ARBA" id="ARBA00022842"/>
    </source>
</evidence>
<evidence type="ECO:0000256" key="4">
    <source>
        <dbReference type="ARBA" id="ARBA00022723"/>
    </source>
</evidence>
<dbReference type="PANTHER" id="PTHR33653">
    <property type="entry name" value="RIBONUCLEASE VAPC2"/>
    <property type="match status" value="1"/>
</dbReference>
<comment type="cofactor">
    <cofactor evidence="1">
        <name>Mg(2+)</name>
        <dbReference type="ChEBI" id="CHEBI:18420"/>
    </cofactor>
</comment>
<dbReference type="GO" id="GO:0004518">
    <property type="term" value="F:nuclease activity"/>
    <property type="evidence" value="ECO:0007669"/>
    <property type="project" value="UniProtKB-KW"/>
</dbReference>
<keyword evidence="5" id="KW-0378">Hydrolase</keyword>
<dbReference type="Proteomes" id="UP000177208">
    <property type="component" value="Unassembled WGS sequence"/>
</dbReference>
<evidence type="ECO:0000256" key="5">
    <source>
        <dbReference type="ARBA" id="ARBA00022801"/>
    </source>
</evidence>
<dbReference type="InterPro" id="IPR029060">
    <property type="entry name" value="PIN-like_dom_sf"/>
</dbReference>
<evidence type="ECO:0000256" key="7">
    <source>
        <dbReference type="ARBA" id="ARBA00038093"/>
    </source>
</evidence>
<reference evidence="9 10" key="1">
    <citation type="journal article" date="2016" name="Nat. Commun.">
        <title>Thousands of microbial genomes shed light on interconnected biogeochemical processes in an aquifer system.</title>
        <authorList>
            <person name="Anantharaman K."/>
            <person name="Brown C.T."/>
            <person name="Hug L.A."/>
            <person name="Sharon I."/>
            <person name="Castelle C.J."/>
            <person name="Probst A.J."/>
            <person name="Thomas B.C."/>
            <person name="Singh A."/>
            <person name="Wilkins M.J."/>
            <person name="Karaoz U."/>
            <person name="Brodie E.L."/>
            <person name="Williams K.H."/>
            <person name="Hubbard S.S."/>
            <person name="Banfield J.F."/>
        </authorList>
    </citation>
    <scope>NUCLEOTIDE SEQUENCE [LARGE SCALE GENOMIC DNA]</scope>
</reference>
<evidence type="ECO:0000256" key="1">
    <source>
        <dbReference type="ARBA" id="ARBA00001946"/>
    </source>
</evidence>
<gene>
    <name evidence="9" type="ORF">A2774_00975</name>
</gene>
<name>A0A1F7G8K6_9BACT</name>
<evidence type="ECO:0000313" key="10">
    <source>
        <dbReference type="Proteomes" id="UP000177208"/>
    </source>
</evidence>
<dbReference type="SUPFAM" id="SSF88723">
    <property type="entry name" value="PIN domain-like"/>
    <property type="match status" value="1"/>
</dbReference>
<dbReference type="Pfam" id="PF01850">
    <property type="entry name" value="PIN"/>
    <property type="match status" value="1"/>
</dbReference>
<dbReference type="GO" id="GO:0046872">
    <property type="term" value="F:metal ion binding"/>
    <property type="evidence" value="ECO:0007669"/>
    <property type="project" value="UniProtKB-KW"/>
</dbReference>
<keyword evidence="3" id="KW-0540">Nuclease</keyword>
<evidence type="ECO:0000256" key="3">
    <source>
        <dbReference type="ARBA" id="ARBA00022722"/>
    </source>
</evidence>
<proteinExistence type="inferred from homology"/>
<dbReference type="AlphaFoldDB" id="A0A1F7G8K6"/>
<keyword evidence="4" id="KW-0479">Metal-binding</keyword>
<dbReference type="PANTHER" id="PTHR33653:SF1">
    <property type="entry name" value="RIBONUCLEASE VAPC2"/>
    <property type="match status" value="1"/>
</dbReference>
<dbReference type="GO" id="GO:0016787">
    <property type="term" value="F:hydrolase activity"/>
    <property type="evidence" value="ECO:0007669"/>
    <property type="project" value="UniProtKB-KW"/>
</dbReference>
<comment type="caution">
    <text evidence="9">The sequence shown here is derived from an EMBL/GenBank/DDBJ whole genome shotgun (WGS) entry which is preliminary data.</text>
</comment>
<evidence type="ECO:0000313" key="9">
    <source>
        <dbReference type="EMBL" id="OGK14972.1"/>
    </source>
</evidence>
<protein>
    <recommendedName>
        <fullName evidence="8">PIN domain-containing protein</fullName>
    </recommendedName>
</protein>
<dbReference type="InterPro" id="IPR050556">
    <property type="entry name" value="Type_II_TA_system_RNase"/>
</dbReference>
<evidence type="ECO:0000256" key="2">
    <source>
        <dbReference type="ARBA" id="ARBA00022649"/>
    </source>
</evidence>
<comment type="similarity">
    <text evidence="7">Belongs to the PINc/VapC protein family.</text>
</comment>
<dbReference type="InterPro" id="IPR002716">
    <property type="entry name" value="PIN_dom"/>
</dbReference>
<keyword evidence="6" id="KW-0460">Magnesium</keyword>
<dbReference type="EMBL" id="MFZG01000043">
    <property type="protein sequence ID" value="OGK14972.1"/>
    <property type="molecule type" value="Genomic_DNA"/>
</dbReference>
<feature type="domain" description="PIN" evidence="8">
    <location>
        <begin position="33"/>
        <end position="144"/>
    </location>
</feature>
<sequence>MLIYPSYAGLQPVGLSKQLRGVYTRANSFASGIDTNIFIDFLKGDTIAKEFLENGKDLSTSVLTVMEVAVGLPRKNQILSFEKFLNKAHIKIVQTNEAVSIKAHSLFIQHYHTLNIGIIDALIAATAITYREKLATLNKKHFSSIPECEVVKPY</sequence>
<evidence type="ECO:0000259" key="8">
    <source>
        <dbReference type="Pfam" id="PF01850"/>
    </source>
</evidence>